<evidence type="ECO:0000313" key="2">
    <source>
        <dbReference type="Proteomes" id="UP000887574"/>
    </source>
</evidence>
<accession>A0A915EAA3</accession>
<feature type="compositionally biased region" description="Polar residues" evidence="1">
    <location>
        <begin position="292"/>
        <end position="311"/>
    </location>
</feature>
<dbReference type="Gene3D" id="3.40.50.300">
    <property type="entry name" value="P-loop containing nucleotide triphosphate hydrolases"/>
    <property type="match status" value="1"/>
</dbReference>
<dbReference type="InterPro" id="IPR027417">
    <property type="entry name" value="P-loop_NTPase"/>
</dbReference>
<dbReference type="Proteomes" id="UP000887574">
    <property type="component" value="Unplaced"/>
</dbReference>
<dbReference type="WBParaSite" id="jg3187">
    <property type="protein sequence ID" value="jg3187"/>
    <property type="gene ID" value="jg3187"/>
</dbReference>
<sequence>MWKGVAVTSRPHAYGNNPVVKGRNMERPFAPDHTVLDSPRSLFTVQEAGHQNVNSKARSVGHYSEMKKKIIEGSETKKREELSKEFELPIATIECILGREQKSDSQCIDEGTDAKTGTRKQRNWRRSWQKLREALERKQLPLMESDVLLEKKADELERFEASNGTYLQEEYGNDTLRSSVFNECNYPILRDAADVQRVKPIFLVRHPLATFASWKQQKWNDLDAFYHSLQNHYSQFKLAWKTGSVKPLVICYELLTEAKEETMGRICHYWTCPTPLRSLNMITKTFRSTSFTHRSGSSKSTQRIDQLASSTPSPPIPRFPTTTNGTICRMMRYTRFCGLLKIFIFTMVLA</sequence>
<organism evidence="2 3">
    <name type="scientific">Ditylenchus dipsaci</name>
    <dbReference type="NCBI Taxonomy" id="166011"/>
    <lineage>
        <taxon>Eukaryota</taxon>
        <taxon>Metazoa</taxon>
        <taxon>Ecdysozoa</taxon>
        <taxon>Nematoda</taxon>
        <taxon>Chromadorea</taxon>
        <taxon>Rhabditida</taxon>
        <taxon>Tylenchina</taxon>
        <taxon>Tylenchomorpha</taxon>
        <taxon>Sphaerularioidea</taxon>
        <taxon>Anguinidae</taxon>
        <taxon>Anguininae</taxon>
        <taxon>Ditylenchus</taxon>
    </lineage>
</organism>
<keyword evidence="2" id="KW-1185">Reference proteome</keyword>
<feature type="region of interest" description="Disordered" evidence="1">
    <location>
        <begin position="292"/>
        <end position="321"/>
    </location>
</feature>
<name>A0A915EAA3_9BILA</name>
<dbReference type="AlphaFoldDB" id="A0A915EAA3"/>
<proteinExistence type="predicted"/>
<protein>
    <submittedName>
        <fullName evidence="3">Carbohydrate sulfotransferase</fullName>
    </submittedName>
</protein>
<evidence type="ECO:0000313" key="3">
    <source>
        <dbReference type="WBParaSite" id="jg3187"/>
    </source>
</evidence>
<reference evidence="3" key="1">
    <citation type="submission" date="2022-11" db="UniProtKB">
        <authorList>
            <consortium name="WormBaseParasite"/>
        </authorList>
    </citation>
    <scope>IDENTIFICATION</scope>
</reference>
<evidence type="ECO:0000256" key="1">
    <source>
        <dbReference type="SAM" id="MobiDB-lite"/>
    </source>
</evidence>
<dbReference type="SUPFAM" id="SSF52540">
    <property type="entry name" value="P-loop containing nucleoside triphosphate hydrolases"/>
    <property type="match status" value="1"/>
</dbReference>